<dbReference type="AlphaFoldDB" id="A0A544QXB0"/>
<organism evidence="1 2">
    <name type="scientific">Peptacetobacter hominis</name>
    <dbReference type="NCBI Taxonomy" id="2743610"/>
    <lineage>
        <taxon>Bacteria</taxon>
        <taxon>Bacillati</taxon>
        <taxon>Bacillota</taxon>
        <taxon>Clostridia</taxon>
        <taxon>Peptostreptococcales</taxon>
        <taxon>Peptostreptococcaceae</taxon>
        <taxon>Peptacetobacter</taxon>
    </lineage>
</organism>
<reference evidence="1 2" key="1">
    <citation type="submission" date="2019-02" db="EMBL/GenBank/DDBJ databases">
        <title>Peptostreptococcaceae bacterium ZHW00191 nov., a new bacterium isolated from the human gut.</title>
        <authorList>
            <person name="Zhou H.-W."/>
            <person name="Chen X.-J."/>
        </authorList>
    </citation>
    <scope>NUCLEOTIDE SEQUENCE [LARGE SCALE GENOMIC DNA]</scope>
    <source>
        <strain evidence="1 2">ZHW00191</strain>
    </source>
</reference>
<evidence type="ECO:0000313" key="2">
    <source>
        <dbReference type="Proteomes" id="UP000317863"/>
    </source>
</evidence>
<keyword evidence="2" id="KW-1185">Reference proteome</keyword>
<evidence type="ECO:0008006" key="3">
    <source>
        <dbReference type="Google" id="ProtNLM"/>
    </source>
</evidence>
<accession>A0A544QXB0</accession>
<gene>
    <name evidence="1" type="ORF">EXD82_02740</name>
</gene>
<sequence>MLSNTLSIIEIVIQNKLNKKVDEDNLINFLKRYKKNMWLYPGVIKRKYNLSIAETYDFLNELEKQGILQSYYELYCSSCQKSMGTIRLFNELPETFECELCNEELQTLKNSFLIYKVIRDD</sequence>
<dbReference type="EMBL" id="SGJB01000003">
    <property type="protein sequence ID" value="TQQ85357.1"/>
    <property type="molecule type" value="Genomic_DNA"/>
</dbReference>
<dbReference type="OrthoDB" id="2060019at2"/>
<name>A0A544QXB0_9FIRM</name>
<dbReference type="Proteomes" id="UP000317863">
    <property type="component" value="Unassembled WGS sequence"/>
</dbReference>
<comment type="caution">
    <text evidence="1">The sequence shown here is derived from an EMBL/GenBank/DDBJ whole genome shotgun (WGS) entry which is preliminary data.</text>
</comment>
<protein>
    <recommendedName>
        <fullName evidence="3">Transcriptional regulator</fullName>
    </recommendedName>
</protein>
<evidence type="ECO:0000313" key="1">
    <source>
        <dbReference type="EMBL" id="TQQ85357.1"/>
    </source>
</evidence>
<proteinExistence type="predicted"/>